<proteinExistence type="predicted"/>
<gene>
    <name evidence="1" type="ORF">BaRGS_00031720</name>
</gene>
<dbReference type="Proteomes" id="UP001519460">
    <property type="component" value="Unassembled WGS sequence"/>
</dbReference>
<protein>
    <submittedName>
        <fullName evidence="1">Uncharacterized protein</fullName>
    </submittedName>
</protein>
<reference evidence="1 2" key="1">
    <citation type="journal article" date="2023" name="Sci. Data">
        <title>Genome assembly of the Korean intertidal mud-creeper Batillaria attramentaria.</title>
        <authorList>
            <person name="Patra A.K."/>
            <person name="Ho P.T."/>
            <person name="Jun S."/>
            <person name="Lee S.J."/>
            <person name="Kim Y."/>
            <person name="Won Y.J."/>
        </authorList>
    </citation>
    <scope>NUCLEOTIDE SEQUENCE [LARGE SCALE GENOMIC DNA]</scope>
    <source>
        <strain evidence="1">Wonlab-2016</strain>
    </source>
</reference>
<organism evidence="1 2">
    <name type="scientific">Batillaria attramentaria</name>
    <dbReference type="NCBI Taxonomy" id="370345"/>
    <lineage>
        <taxon>Eukaryota</taxon>
        <taxon>Metazoa</taxon>
        <taxon>Spiralia</taxon>
        <taxon>Lophotrochozoa</taxon>
        <taxon>Mollusca</taxon>
        <taxon>Gastropoda</taxon>
        <taxon>Caenogastropoda</taxon>
        <taxon>Sorbeoconcha</taxon>
        <taxon>Cerithioidea</taxon>
        <taxon>Batillariidae</taxon>
        <taxon>Batillaria</taxon>
    </lineage>
</organism>
<sequence>VVLKSRVCCVCACPPPAPPSVLSQKKQKEKSAWCVDAVVLVRHVAEGSSQSPSLFDYARSALPRQAA</sequence>
<evidence type="ECO:0000313" key="1">
    <source>
        <dbReference type="EMBL" id="KAK7477040.1"/>
    </source>
</evidence>
<feature type="non-terminal residue" evidence="1">
    <location>
        <position position="1"/>
    </location>
</feature>
<name>A0ABD0JQV7_9CAEN</name>
<dbReference type="EMBL" id="JACVVK020000359">
    <property type="protein sequence ID" value="KAK7477040.1"/>
    <property type="molecule type" value="Genomic_DNA"/>
</dbReference>
<keyword evidence="2" id="KW-1185">Reference proteome</keyword>
<accession>A0ABD0JQV7</accession>
<evidence type="ECO:0000313" key="2">
    <source>
        <dbReference type="Proteomes" id="UP001519460"/>
    </source>
</evidence>
<dbReference type="AlphaFoldDB" id="A0ABD0JQV7"/>
<comment type="caution">
    <text evidence="1">The sequence shown here is derived from an EMBL/GenBank/DDBJ whole genome shotgun (WGS) entry which is preliminary data.</text>
</comment>